<dbReference type="PROSITE" id="PS51194">
    <property type="entry name" value="HELICASE_CTER"/>
    <property type="match status" value="1"/>
</dbReference>
<dbReference type="Pfam" id="PF11648">
    <property type="entry name" value="RIG-I_C-RD"/>
    <property type="match status" value="1"/>
</dbReference>
<dbReference type="GO" id="GO:0005524">
    <property type="term" value="F:ATP binding"/>
    <property type="evidence" value="ECO:0007669"/>
    <property type="project" value="UniProtKB-KW"/>
</dbReference>
<dbReference type="PROSITE" id="PS51192">
    <property type="entry name" value="HELICASE_ATP_BIND_1"/>
    <property type="match status" value="1"/>
</dbReference>
<dbReference type="SUPFAM" id="SSF52540">
    <property type="entry name" value="P-loop containing nucleoside triphosphate hydrolases"/>
    <property type="match status" value="2"/>
</dbReference>
<feature type="region of interest" description="Disordered" evidence="7">
    <location>
        <begin position="1157"/>
        <end position="1213"/>
    </location>
</feature>
<dbReference type="InterPro" id="IPR021673">
    <property type="entry name" value="RLR_CTR"/>
</dbReference>
<dbReference type="GO" id="GO:0003676">
    <property type="term" value="F:nucleic acid binding"/>
    <property type="evidence" value="ECO:0007669"/>
    <property type="project" value="InterPro"/>
</dbReference>
<organism evidence="11 12">
    <name type="scientific">Caenorhabditis angaria</name>
    <dbReference type="NCBI Taxonomy" id="860376"/>
    <lineage>
        <taxon>Eukaryota</taxon>
        <taxon>Metazoa</taxon>
        <taxon>Ecdysozoa</taxon>
        <taxon>Nematoda</taxon>
        <taxon>Chromadorea</taxon>
        <taxon>Rhabditida</taxon>
        <taxon>Rhabditina</taxon>
        <taxon>Rhabditomorpha</taxon>
        <taxon>Rhabditoidea</taxon>
        <taxon>Rhabditidae</taxon>
        <taxon>Peloderinae</taxon>
        <taxon>Caenorhabditis</taxon>
    </lineage>
</organism>
<feature type="domain" description="RLR CTR" evidence="10">
    <location>
        <begin position="996"/>
        <end position="1127"/>
    </location>
</feature>
<dbReference type="OrthoDB" id="416741at2759"/>
<dbReference type="Proteomes" id="UP001152747">
    <property type="component" value="Unassembled WGS sequence"/>
</dbReference>
<keyword evidence="2" id="KW-0399">Innate immunity</keyword>
<evidence type="ECO:0000256" key="1">
    <source>
        <dbReference type="ARBA" id="ARBA00006866"/>
    </source>
</evidence>
<evidence type="ECO:0000256" key="7">
    <source>
        <dbReference type="SAM" id="MobiDB-lite"/>
    </source>
</evidence>
<dbReference type="SMART" id="SM00490">
    <property type="entry name" value="HELICc"/>
    <property type="match status" value="1"/>
</dbReference>
<dbReference type="PANTHER" id="PTHR14074:SF16">
    <property type="entry name" value="ANTIVIRAL INNATE IMMUNE RESPONSE RECEPTOR RIG-I"/>
    <property type="match status" value="1"/>
</dbReference>
<gene>
    <name evidence="11" type="ORF">CAMP_LOCUS1426</name>
</gene>
<evidence type="ECO:0000259" key="9">
    <source>
        <dbReference type="PROSITE" id="PS51194"/>
    </source>
</evidence>
<dbReference type="InterPro" id="IPR014001">
    <property type="entry name" value="Helicase_ATP-bd"/>
</dbReference>
<dbReference type="PANTHER" id="PTHR14074">
    <property type="entry name" value="HELICASE WITH DEATH DOMAIN-RELATED"/>
    <property type="match status" value="1"/>
</dbReference>
<keyword evidence="4" id="KW-0067">ATP-binding</keyword>
<feature type="region of interest" description="Disordered" evidence="7">
    <location>
        <begin position="393"/>
        <end position="417"/>
    </location>
</feature>
<dbReference type="GO" id="GO:0005737">
    <property type="term" value="C:cytoplasm"/>
    <property type="evidence" value="ECO:0007669"/>
    <property type="project" value="TreeGrafter"/>
</dbReference>
<comment type="caution">
    <text evidence="11">The sequence shown here is derived from an EMBL/GenBank/DDBJ whole genome shotgun (WGS) entry which is preliminary data.</text>
</comment>
<dbReference type="InterPro" id="IPR001650">
    <property type="entry name" value="Helicase_C-like"/>
</dbReference>
<dbReference type="PROSITE" id="PS51789">
    <property type="entry name" value="RLR_CTR"/>
    <property type="match status" value="1"/>
</dbReference>
<evidence type="ECO:0000256" key="5">
    <source>
        <dbReference type="ARBA" id="ARBA00022859"/>
    </source>
</evidence>
<dbReference type="Gene3D" id="1.20.1320.30">
    <property type="match status" value="1"/>
</dbReference>
<evidence type="ECO:0000259" key="10">
    <source>
        <dbReference type="PROSITE" id="PS51789"/>
    </source>
</evidence>
<comment type="catalytic activity">
    <reaction evidence="6">
        <text>ATP + H2O = ADP + phosphate + H(+)</text>
        <dbReference type="Rhea" id="RHEA:13065"/>
        <dbReference type="ChEBI" id="CHEBI:15377"/>
        <dbReference type="ChEBI" id="CHEBI:15378"/>
        <dbReference type="ChEBI" id="CHEBI:30616"/>
        <dbReference type="ChEBI" id="CHEBI:43474"/>
        <dbReference type="ChEBI" id="CHEBI:456216"/>
        <dbReference type="EC" id="3.6.4.13"/>
    </reaction>
    <physiologicalReaction direction="left-to-right" evidence="6">
        <dbReference type="Rhea" id="RHEA:13066"/>
    </physiologicalReaction>
</comment>
<evidence type="ECO:0000256" key="2">
    <source>
        <dbReference type="ARBA" id="ARBA00022588"/>
    </source>
</evidence>
<dbReference type="GO" id="GO:0003724">
    <property type="term" value="F:RNA helicase activity"/>
    <property type="evidence" value="ECO:0007669"/>
    <property type="project" value="UniProtKB-EC"/>
</dbReference>
<dbReference type="EMBL" id="CANHGI010000001">
    <property type="protein sequence ID" value="CAI5438789.1"/>
    <property type="molecule type" value="Genomic_DNA"/>
</dbReference>
<reference evidence="11" key="1">
    <citation type="submission" date="2022-11" db="EMBL/GenBank/DDBJ databases">
        <authorList>
            <person name="Kikuchi T."/>
        </authorList>
    </citation>
    <scope>NUCLEOTIDE SEQUENCE</scope>
    <source>
        <strain evidence="11">PS1010</strain>
    </source>
</reference>
<name>A0A9P1MWS8_9PELO</name>
<dbReference type="Pfam" id="PF00271">
    <property type="entry name" value="Helicase_C"/>
    <property type="match status" value="1"/>
</dbReference>
<accession>A0A9P1MWS8</accession>
<dbReference type="Gene3D" id="3.40.50.300">
    <property type="entry name" value="P-loop containing nucleotide triphosphate hydrolases"/>
    <property type="match status" value="2"/>
</dbReference>
<sequence length="1213" mass="141698">MKQAGLGKRLEHWYSRYSTRIGNSHVELNTVIQHRHSTPLKIFQSAQMDDYESPKSHGLPYRDPHFPAYLRLFKWKVLDICIERTSNSAFNMFEPIFGREELLHIVSMIRDTEECVDRDKKDMNVPEIEKIPNMNDDQRKVYNEKVKKRLFYIAELREMEIRLVRRRYIEHFFDQVFYCEQGIQIVDKLLFEENRSVYDQTHWNNCPTDWPARDAYFARFYHSAGESKTPVNRCDHQLLDSVSCAARGNLIYSFFANNPFYEREQRVTELFLNDDNLNIRTEFVRDVLDEGPSNYIERNAEGEEITRPNPLIWNIHKTNLLFATFALIDVGILPESKKDDWYYNLLEALSKDPHGRAALWFLHRNYKEALKEKEIERQRERLLLFDGSERSKGETAIDDQDEVDTLRPQPDDLAYVSDDDENNAELNLRIYQEELVRPALIGKNTVIVAPTGSGKTEVAIFAALEHIRKRAEKKKASRVVMLVPKIPLVSQQADRFLKYCRGKYYVEQCYGSEHISNGKGRKDDVLRSHIVVMTPQILLNMWQSVRESERLYVCDFSMVIFDEVHKTTGNHPYGEIARMIQIYKGTEKPQVIGLTASLNVKATASNDMSRMLGEIYKLLAMLNATVLSTIQNPDSIAELNKHVSRPDDSVVPCQPPLKDRSRIRQFIQRLFRELHDKLLVDIEKIIAIRAGNVFQKNFMRNAKNLNLDDVVYYESWLQQVSLNLDKVNSHEKMVPQMNVEYLKSVVEARGIVEVMPAYVAFDYLDMRFSEMRRKHNFPQFSQLFDNNRETLNLMKNNSEDNADPEIVAQLKNTLKNQFEESPNSRAIIFVVQRSTAERVSNFLNECRVLGGEHDFDYVLGSNNQGAVKQSQTKQESVIKRFNDGKLKVMVATSVVEEGLDVATCNLIIKYNCSSGSAIQLTQQRGRARAKNSRSVLLVVTGKVNENENNALISEKYMRQCVARIQKDGQKNLEKKVEEESIKLKREREQEVKEKMIREKSLQSKLYTVTCTKCSLEFCKSDKIKKKYSNYMMMDPDVWDKLELETRKRANNKYIDDNTQPLCNLKCTKCRSEIGKAFKQNGVYVPQLDIRALSFVETNKTIPHVDTGRKWLTVEQDLFYIAEAHESHFKEMLNALNRNEKNCAKKRILDGESQQLLKEVKEREERETRRRQAEERKKNERQQPKASWDDNDKKDENEEKEENEDKENKLAWDD</sequence>
<comment type="similarity">
    <text evidence="1">Belongs to the helicase family. RLR subfamily.</text>
</comment>
<dbReference type="InterPro" id="IPR038557">
    <property type="entry name" value="RLR_C_sf"/>
</dbReference>
<evidence type="ECO:0000313" key="11">
    <source>
        <dbReference type="EMBL" id="CAI5438789.1"/>
    </source>
</evidence>
<evidence type="ECO:0000313" key="12">
    <source>
        <dbReference type="Proteomes" id="UP001152747"/>
    </source>
</evidence>
<evidence type="ECO:0000256" key="4">
    <source>
        <dbReference type="ARBA" id="ARBA00022840"/>
    </source>
</evidence>
<dbReference type="Pfam" id="PF00270">
    <property type="entry name" value="DEAD"/>
    <property type="match status" value="1"/>
</dbReference>
<dbReference type="Gene3D" id="2.170.150.30">
    <property type="entry name" value="RIG-I-like receptor, C-terminal regulatory domain"/>
    <property type="match status" value="1"/>
</dbReference>
<keyword evidence="3" id="KW-0547">Nucleotide-binding</keyword>
<dbReference type="InterPro" id="IPR027417">
    <property type="entry name" value="P-loop_NTPase"/>
</dbReference>
<protein>
    <recommendedName>
        <fullName evidence="13">RNA helicase</fullName>
    </recommendedName>
</protein>
<evidence type="ECO:0000256" key="3">
    <source>
        <dbReference type="ARBA" id="ARBA00022741"/>
    </source>
</evidence>
<dbReference type="AlphaFoldDB" id="A0A9P1MWS8"/>
<feature type="domain" description="Helicase ATP-binding" evidence="8">
    <location>
        <begin position="436"/>
        <end position="616"/>
    </location>
</feature>
<dbReference type="SMART" id="SM00487">
    <property type="entry name" value="DEXDc"/>
    <property type="match status" value="1"/>
</dbReference>
<proteinExistence type="inferred from homology"/>
<dbReference type="InterPro" id="IPR011545">
    <property type="entry name" value="DEAD/DEAH_box_helicase_dom"/>
</dbReference>
<feature type="compositionally biased region" description="Basic and acidic residues" evidence="7">
    <location>
        <begin position="1157"/>
        <end position="1196"/>
    </location>
</feature>
<evidence type="ECO:0000256" key="6">
    <source>
        <dbReference type="ARBA" id="ARBA00049390"/>
    </source>
</evidence>
<dbReference type="GO" id="GO:0045087">
    <property type="term" value="P:innate immune response"/>
    <property type="evidence" value="ECO:0007669"/>
    <property type="project" value="UniProtKB-KW"/>
</dbReference>
<feature type="domain" description="Helicase C-terminal" evidence="9">
    <location>
        <begin position="809"/>
        <end position="980"/>
    </location>
</feature>
<keyword evidence="12" id="KW-1185">Reference proteome</keyword>
<keyword evidence="5" id="KW-0391">Immunity</keyword>
<dbReference type="InterPro" id="IPR051363">
    <property type="entry name" value="RLR_Helicase"/>
</dbReference>
<evidence type="ECO:0000259" key="8">
    <source>
        <dbReference type="PROSITE" id="PS51192"/>
    </source>
</evidence>
<evidence type="ECO:0008006" key="13">
    <source>
        <dbReference type="Google" id="ProtNLM"/>
    </source>
</evidence>